<dbReference type="Pfam" id="PF00155">
    <property type="entry name" value="Aminotran_1_2"/>
    <property type="match status" value="1"/>
</dbReference>
<reference evidence="7" key="1">
    <citation type="submission" date="2020-05" db="EMBL/GenBank/DDBJ databases">
        <title>Frigoriglobus tundricola gen. nov., sp. nov., a psychrotolerant cellulolytic planctomycete of the family Gemmataceae with two divergent copies of 16S rRNA gene.</title>
        <authorList>
            <person name="Kulichevskaya I.S."/>
            <person name="Ivanova A.A."/>
            <person name="Naumoff D.G."/>
            <person name="Beletsky A.V."/>
            <person name="Rijpstra W.I.C."/>
            <person name="Sinninghe Damste J.S."/>
            <person name="Mardanov A.V."/>
            <person name="Ravin N.V."/>
            <person name="Dedysh S.N."/>
        </authorList>
    </citation>
    <scope>NUCLEOTIDE SEQUENCE [LARGE SCALE GENOMIC DNA]</scope>
    <source>
        <strain evidence="7">PL17</strain>
    </source>
</reference>
<dbReference type="InterPro" id="IPR050087">
    <property type="entry name" value="AON_synthase_class-II"/>
</dbReference>
<dbReference type="Gene3D" id="3.90.1150.10">
    <property type="entry name" value="Aspartate Aminotransferase, domain 1"/>
    <property type="match status" value="1"/>
</dbReference>
<dbReference type="PANTHER" id="PTHR13693:SF100">
    <property type="entry name" value="8-AMINO-7-OXONONANOATE SYNTHASE"/>
    <property type="match status" value="1"/>
</dbReference>
<sequence length="399" mass="43011">MSLFSRWTETLTGLKAQGRFRALKPPRGLDFTSNDYLGYATRGQRTEGQRTENRSQGSEDTPALPSGSLPSALCPSATLTSGLASRLLRGHHPVWDEVEQALAAWHGAESVLVMNSGFTANEGLISTAVEPGDWVATDELNHACIAEGLRVCRPRKFAFRHNDLAHLEEGLKAEAAKRPPGREMFVVTESLFSMDGDLSPLPEIVDLAERYGAHVIVDEAHSTGCFGPAGSGVVDALGLRSRVLATVHTGGKALGVTGAYVCGSNLLRDYLVNRCRHLIFTTALPAVIGSWWLNMLPKVKADDAGRQQLHTNSARFRAALTARGVPALGSTYVVPVVLGDDPRGVRVATHLQEVGYDIRAIRPPSVPQGTARVRISVHADHAPELLDRLADDIAEAVRE</sequence>
<dbReference type="InterPro" id="IPR004839">
    <property type="entry name" value="Aminotransferase_I/II_large"/>
</dbReference>
<evidence type="ECO:0000256" key="2">
    <source>
        <dbReference type="ARBA" id="ARBA00022679"/>
    </source>
</evidence>
<protein>
    <submittedName>
        <fullName evidence="6">8-amino-7-oxononanoate synthase</fullName>
        <ecNumber evidence="6">2.3.1.47</ecNumber>
    </submittedName>
</protein>
<comment type="cofactor">
    <cofactor evidence="1">
        <name>pyridoxal 5'-phosphate</name>
        <dbReference type="ChEBI" id="CHEBI:597326"/>
    </cofactor>
</comment>
<dbReference type="RefSeq" id="WP_171469530.1">
    <property type="nucleotide sequence ID" value="NZ_CP053452.2"/>
</dbReference>
<dbReference type="KEGG" id="ftj:FTUN_0825"/>
<evidence type="ECO:0000313" key="7">
    <source>
        <dbReference type="Proteomes" id="UP000503447"/>
    </source>
</evidence>
<dbReference type="SUPFAM" id="SSF53383">
    <property type="entry name" value="PLP-dependent transferases"/>
    <property type="match status" value="1"/>
</dbReference>
<keyword evidence="2 6" id="KW-0808">Transferase</keyword>
<feature type="domain" description="Aminotransferase class I/classII large" evidence="5">
    <location>
        <begin position="95"/>
        <end position="393"/>
    </location>
</feature>
<dbReference type="PANTHER" id="PTHR13693">
    <property type="entry name" value="CLASS II AMINOTRANSFERASE/8-AMINO-7-OXONONANOATE SYNTHASE"/>
    <property type="match status" value="1"/>
</dbReference>
<gene>
    <name evidence="6" type="ORF">FTUN_0825</name>
</gene>
<name>A0A6M5YGY7_9BACT</name>
<dbReference type="GO" id="GO:0008710">
    <property type="term" value="F:8-amino-7-oxononanoate synthase activity"/>
    <property type="evidence" value="ECO:0007669"/>
    <property type="project" value="UniProtKB-EC"/>
</dbReference>
<dbReference type="Proteomes" id="UP000503447">
    <property type="component" value="Chromosome"/>
</dbReference>
<accession>A0A6M5YGY7</accession>
<dbReference type="GO" id="GO:0009102">
    <property type="term" value="P:biotin biosynthetic process"/>
    <property type="evidence" value="ECO:0007669"/>
    <property type="project" value="TreeGrafter"/>
</dbReference>
<keyword evidence="3" id="KW-0663">Pyridoxal phosphate</keyword>
<organism evidence="6 7">
    <name type="scientific">Frigoriglobus tundricola</name>
    <dbReference type="NCBI Taxonomy" id="2774151"/>
    <lineage>
        <taxon>Bacteria</taxon>
        <taxon>Pseudomonadati</taxon>
        <taxon>Planctomycetota</taxon>
        <taxon>Planctomycetia</taxon>
        <taxon>Gemmatales</taxon>
        <taxon>Gemmataceae</taxon>
        <taxon>Frigoriglobus</taxon>
    </lineage>
</organism>
<feature type="compositionally biased region" description="Basic and acidic residues" evidence="4">
    <location>
        <begin position="44"/>
        <end position="53"/>
    </location>
</feature>
<dbReference type="InterPro" id="IPR015422">
    <property type="entry name" value="PyrdxlP-dep_Trfase_small"/>
</dbReference>
<dbReference type="AlphaFoldDB" id="A0A6M5YGY7"/>
<keyword evidence="6" id="KW-0012">Acyltransferase</keyword>
<dbReference type="GO" id="GO:0030170">
    <property type="term" value="F:pyridoxal phosphate binding"/>
    <property type="evidence" value="ECO:0007669"/>
    <property type="project" value="InterPro"/>
</dbReference>
<dbReference type="Gene3D" id="3.40.640.10">
    <property type="entry name" value="Type I PLP-dependent aspartate aminotransferase-like (Major domain)"/>
    <property type="match status" value="1"/>
</dbReference>
<feature type="region of interest" description="Disordered" evidence="4">
    <location>
        <begin position="40"/>
        <end position="71"/>
    </location>
</feature>
<proteinExistence type="predicted"/>
<evidence type="ECO:0000256" key="3">
    <source>
        <dbReference type="ARBA" id="ARBA00022898"/>
    </source>
</evidence>
<dbReference type="InterPro" id="IPR015421">
    <property type="entry name" value="PyrdxlP-dep_Trfase_major"/>
</dbReference>
<dbReference type="EC" id="2.3.1.47" evidence="6"/>
<evidence type="ECO:0000313" key="6">
    <source>
        <dbReference type="EMBL" id="QJW93319.1"/>
    </source>
</evidence>
<dbReference type="EMBL" id="CP053452">
    <property type="protein sequence ID" value="QJW93319.1"/>
    <property type="molecule type" value="Genomic_DNA"/>
</dbReference>
<evidence type="ECO:0000256" key="4">
    <source>
        <dbReference type="SAM" id="MobiDB-lite"/>
    </source>
</evidence>
<evidence type="ECO:0000256" key="1">
    <source>
        <dbReference type="ARBA" id="ARBA00001933"/>
    </source>
</evidence>
<evidence type="ECO:0000259" key="5">
    <source>
        <dbReference type="Pfam" id="PF00155"/>
    </source>
</evidence>
<dbReference type="InterPro" id="IPR015424">
    <property type="entry name" value="PyrdxlP-dep_Trfase"/>
</dbReference>
<keyword evidence="7" id="KW-1185">Reference proteome</keyword>